<evidence type="ECO:0000256" key="7">
    <source>
        <dbReference type="ARBA" id="ARBA00022705"/>
    </source>
</evidence>
<dbReference type="InterPro" id="IPR016314">
    <property type="entry name" value="Cdc6/18"/>
</dbReference>
<dbReference type="Pfam" id="PF22606">
    <property type="entry name" value="Cdc6-ORC-like_ATPase_lid"/>
    <property type="match status" value="1"/>
</dbReference>
<gene>
    <name evidence="20" type="primary">CDC6</name>
    <name evidence="20" type="ORF">BLAG_LOCUS10571</name>
</gene>
<feature type="domain" description="Cdc6 C-terminal" evidence="19">
    <location>
        <begin position="505"/>
        <end position="585"/>
    </location>
</feature>
<dbReference type="GO" id="GO:0003688">
    <property type="term" value="F:DNA replication origin binding"/>
    <property type="evidence" value="ECO:0007669"/>
    <property type="project" value="TreeGrafter"/>
</dbReference>
<evidence type="ECO:0000256" key="9">
    <source>
        <dbReference type="ARBA" id="ARBA00022776"/>
    </source>
</evidence>
<dbReference type="GO" id="GO:0005634">
    <property type="term" value="C:nucleus"/>
    <property type="evidence" value="ECO:0007669"/>
    <property type="project" value="UniProtKB-SubCell"/>
</dbReference>
<dbReference type="InterPro" id="IPR050311">
    <property type="entry name" value="ORC1/CDC6"/>
</dbReference>
<feature type="compositionally biased region" description="Basic and acidic residues" evidence="17">
    <location>
        <begin position="47"/>
        <end position="59"/>
    </location>
</feature>
<dbReference type="InterPro" id="IPR041664">
    <property type="entry name" value="AAA_16"/>
</dbReference>
<evidence type="ECO:0000256" key="2">
    <source>
        <dbReference type="ARBA" id="ARBA00004496"/>
    </source>
</evidence>
<evidence type="ECO:0000256" key="12">
    <source>
        <dbReference type="ARBA" id="ARBA00023242"/>
    </source>
</evidence>
<dbReference type="AlphaFoldDB" id="A0A8J9Z9F6"/>
<feature type="region of interest" description="Disordered" evidence="17">
    <location>
        <begin position="444"/>
        <end position="467"/>
    </location>
</feature>
<keyword evidence="9" id="KW-0498">Mitosis</keyword>
<reference evidence="20" key="1">
    <citation type="submission" date="2022-01" db="EMBL/GenBank/DDBJ databases">
        <authorList>
            <person name="Braso-Vives M."/>
        </authorList>
    </citation>
    <scope>NUCLEOTIDE SEQUENCE</scope>
</reference>
<keyword evidence="10" id="KW-0067">ATP-binding</keyword>
<evidence type="ECO:0000256" key="3">
    <source>
        <dbReference type="ARBA" id="ARBA00006184"/>
    </source>
</evidence>
<dbReference type="SMART" id="SM01074">
    <property type="entry name" value="Cdc6_C"/>
    <property type="match status" value="1"/>
</dbReference>
<feature type="compositionally biased region" description="Basic residues" evidence="17">
    <location>
        <begin position="14"/>
        <end position="24"/>
    </location>
</feature>
<dbReference type="CDD" id="cd00009">
    <property type="entry name" value="AAA"/>
    <property type="match status" value="1"/>
</dbReference>
<dbReference type="InterPro" id="IPR054425">
    <property type="entry name" value="Cdc6_ORC1-like_ATPase_lid"/>
</dbReference>
<dbReference type="FunFam" id="1.10.10.10:FF:000265">
    <property type="entry name" value="Cell division control protein"/>
    <property type="match status" value="1"/>
</dbReference>
<keyword evidence="21" id="KW-1185">Reference proteome</keyword>
<dbReference type="Gene3D" id="1.10.10.10">
    <property type="entry name" value="Winged helix-like DNA-binding domain superfamily/Winged helix DNA-binding domain"/>
    <property type="match status" value="1"/>
</dbReference>
<feature type="compositionally biased region" description="Basic and acidic residues" evidence="17">
    <location>
        <begin position="67"/>
        <end position="77"/>
    </location>
</feature>
<evidence type="ECO:0000259" key="19">
    <source>
        <dbReference type="SMART" id="SM01074"/>
    </source>
</evidence>
<keyword evidence="8" id="KW-0547">Nucleotide-binding</keyword>
<dbReference type="InterPro" id="IPR036388">
    <property type="entry name" value="WH-like_DNA-bd_sf"/>
</dbReference>
<dbReference type="GO" id="GO:0005737">
    <property type="term" value="C:cytoplasm"/>
    <property type="evidence" value="ECO:0007669"/>
    <property type="project" value="UniProtKB-SubCell"/>
</dbReference>
<sequence length="601" mass="66867">MASKAQTTISFQCRKTRSQTKKKQIVLDEKPSRTRRTRRGGTGASLEKPRADPLPKPERPPLSPRKRPSDNTPRDDSPSIASKFCPSPTKRKKENQPEHAVPSKTLPSTPTKNLPRPNIPSSPSPLKMTLLKKESLCPISRSGAKKRLASPERRHQSPTSPWRQSLRTPSPRKQATSLRLQRQDATPYQSAKKALHTAVPDYLLCREKETKVITDFLEEHAAKQQPGSLYISGAPGTGKTACLTHIMRNMKESLKSTKMIFVNCMAVKNAQGIFSKVASELSPASTTPRTAKDASRLLEKQFKSKGPMIILVLDELDSLDSKNQEVLYTMFEWPTLPKSRLILIGIANALDLTDRILPRLQSRPKCRPQLLNFEPYSKDQLVTIVQDRLHKATAEGAPVLEPMAVQFCARKVSAVAGDVRKALDICRRAVEMVESDVRSQAVFKPVSPAKGSPAKSPRKSPKTPVPKKVGLSHIASVVSEVYSSRMVASTTNQQQTFPLQQKLVVCTLLLMLKSGKTKEITLGKLHEVYSRICKKRQVANVDQSEFLSLCTLIETRGILTLKKAKEARMTKVSLRMEEAELEFALQDKVLMSSILKEGIPT</sequence>
<dbReference type="Proteomes" id="UP000838412">
    <property type="component" value="Chromosome 17"/>
</dbReference>
<evidence type="ECO:0000256" key="1">
    <source>
        <dbReference type="ARBA" id="ARBA00004123"/>
    </source>
</evidence>
<dbReference type="GO" id="GO:0006270">
    <property type="term" value="P:DNA replication initiation"/>
    <property type="evidence" value="ECO:0007669"/>
    <property type="project" value="UniProtKB-UniRule"/>
</dbReference>
<dbReference type="InterPro" id="IPR003593">
    <property type="entry name" value="AAA+_ATPase"/>
</dbReference>
<dbReference type="SUPFAM" id="SSF46785">
    <property type="entry name" value="Winged helix' DNA-binding domain"/>
    <property type="match status" value="1"/>
</dbReference>
<dbReference type="PANTHER" id="PTHR10763">
    <property type="entry name" value="CELL DIVISION CONTROL PROTEIN 6-RELATED"/>
    <property type="match status" value="1"/>
</dbReference>
<feature type="compositionally biased region" description="Polar residues" evidence="17">
    <location>
        <begin position="1"/>
        <end position="13"/>
    </location>
</feature>
<evidence type="ECO:0000256" key="11">
    <source>
        <dbReference type="ARBA" id="ARBA00022843"/>
    </source>
</evidence>
<dbReference type="GO" id="GO:0005819">
    <property type="term" value="C:spindle"/>
    <property type="evidence" value="ECO:0007669"/>
    <property type="project" value="UniProtKB-ARBA"/>
</dbReference>
<evidence type="ECO:0000259" key="18">
    <source>
        <dbReference type="SMART" id="SM00382"/>
    </source>
</evidence>
<dbReference type="SMART" id="SM00382">
    <property type="entry name" value="AAA"/>
    <property type="match status" value="1"/>
</dbReference>
<keyword evidence="6" id="KW-0132">Cell division</keyword>
<dbReference type="InterPro" id="IPR036390">
    <property type="entry name" value="WH_DNA-bd_sf"/>
</dbReference>
<evidence type="ECO:0000256" key="16">
    <source>
        <dbReference type="PIRNR" id="PIRNR001767"/>
    </source>
</evidence>
<evidence type="ECO:0000256" key="17">
    <source>
        <dbReference type="SAM" id="MobiDB-lite"/>
    </source>
</evidence>
<dbReference type="OrthoDB" id="1926878at2759"/>
<dbReference type="FunFam" id="3.40.50.300:FF:000547">
    <property type="entry name" value="Cell division control protein"/>
    <property type="match status" value="1"/>
</dbReference>
<dbReference type="GO" id="GO:0051301">
    <property type="term" value="P:cell division"/>
    <property type="evidence" value="ECO:0007669"/>
    <property type="project" value="UniProtKB-UniRule"/>
</dbReference>
<dbReference type="GO" id="GO:0033314">
    <property type="term" value="P:mitotic DNA replication checkpoint signaling"/>
    <property type="evidence" value="ECO:0007669"/>
    <property type="project" value="TreeGrafter"/>
</dbReference>
<dbReference type="EMBL" id="OV696702">
    <property type="protein sequence ID" value="CAH1249492.1"/>
    <property type="molecule type" value="Genomic_DNA"/>
</dbReference>
<dbReference type="PIRSF" id="PIRSF001767">
    <property type="entry name" value="Cdc6"/>
    <property type="match status" value="1"/>
</dbReference>
<dbReference type="InterPro" id="IPR015163">
    <property type="entry name" value="Cdc6_C"/>
</dbReference>
<keyword evidence="5" id="KW-0597">Phosphoprotein</keyword>
<feature type="domain" description="AAA+ ATPase" evidence="18">
    <location>
        <begin position="225"/>
        <end position="363"/>
    </location>
</feature>
<comment type="function">
    <text evidence="14 16">Involved in the initiation of DNA replication. Also participates in checkpoint controls that ensure DNA replication is completed before mitosis is initiated.</text>
</comment>
<dbReference type="CDD" id="cd08768">
    <property type="entry name" value="Cdc6_C"/>
    <property type="match status" value="1"/>
</dbReference>
<protein>
    <recommendedName>
        <fullName evidence="16">Cell division control protein</fullName>
    </recommendedName>
</protein>
<evidence type="ECO:0000256" key="10">
    <source>
        <dbReference type="ARBA" id="ARBA00022840"/>
    </source>
</evidence>
<keyword evidence="4" id="KW-0963">Cytoplasm</keyword>
<feature type="region of interest" description="Disordered" evidence="17">
    <location>
        <begin position="1"/>
        <end position="189"/>
    </location>
</feature>
<evidence type="ECO:0000256" key="14">
    <source>
        <dbReference type="ARBA" id="ARBA00056036"/>
    </source>
</evidence>
<evidence type="ECO:0000313" key="20">
    <source>
        <dbReference type="EMBL" id="CAH1249492.1"/>
    </source>
</evidence>
<organism evidence="20 21">
    <name type="scientific">Branchiostoma lanceolatum</name>
    <name type="common">Common lancelet</name>
    <name type="synonym">Amphioxus lanceolatum</name>
    <dbReference type="NCBI Taxonomy" id="7740"/>
    <lineage>
        <taxon>Eukaryota</taxon>
        <taxon>Metazoa</taxon>
        <taxon>Chordata</taxon>
        <taxon>Cephalochordata</taxon>
        <taxon>Leptocardii</taxon>
        <taxon>Amphioxiformes</taxon>
        <taxon>Branchiostomatidae</taxon>
        <taxon>Branchiostoma</taxon>
    </lineage>
</organism>
<dbReference type="PANTHER" id="PTHR10763:SF26">
    <property type="entry name" value="CELL DIVISION CONTROL PROTEIN 6 HOMOLOG"/>
    <property type="match status" value="1"/>
</dbReference>
<evidence type="ECO:0000256" key="8">
    <source>
        <dbReference type="ARBA" id="ARBA00022741"/>
    </source>
</evidence>
<name>A0A8J9Z9F6_BRALA</name>
<dbReference type="Gene3D" id="1.10.8.60">
    <property type="match status" value="1"/>
</dbReference>
<evidence type="ECO:0000256" key="6">
    <source>
        <dbReference type="ARBA" id="ARBA00022618"/>
    </source>
</evidence>
<evidence type="ECO:0000256" key="5">
    <source>
        <dbReference type="ARBA" id="ARBA00022553"/>
    </source>
</evidence>
<comment type="subcellular location">
    <subcellularLocation>
        <location evidence="2">Cytoplasm</location>
    </subcellularLocation>
    <subcellularLocation>
        <location evidence="1 16">Nucleus</location>
    </subcellularLocation>
</comment>
<keyword evidence="7" id="KW-0235">DNA replication</keyword>
<dbReference type="Gene3D" id="3.40.50.300">
    <property type="entry name" value="P-loop containing nucleotide triphosphate hydrolases"/>
    <property type="match status" value="1"/>
</dbReference>
<dbReference type="Pfam" id="PF09079">
    <property type="entry name" value="WHD_Cdc6"/>
    <property type="match status" value="1"/>
</dbReference>
<dbReference type="InterPro" id="IPR027417">
    <property type="entry name" value="P-loop_NTPase"/>
</dbReference>
<evidence type="ECO:0000313" key="21">
    <source>
        <dbReference type="Proteomes" id="UP000838412"/>
    </source>
</evidence>
<dbReference type="SUPFAM" id="SSF52540">
    <property type="entry name" value="P-loop containing nucleoside triphosphate hydrolases"/>
    <property type="match status" value="1"/>
</dbReference>
<keyword evidence="12 16" id="KW-0539">Nucleus</keyword>
<dbReference type="Pfam" id="PF13191">
    <property type="entry name" value="AAA_16"/>
    <property type="match status" value="1"/>
</dbReference>
<comment type="subunit">
    <text evidence="15">Interacts with PCNA, ORC1, cyclin-CDK. Interacts with HUWE1. Interacts with ANKRD17. Interacts with GRWD1; origin binding of GRWD1 is dependent on CDC6. Interacts with CDT1; are mutually dependent on one another for loading MCM complexes onto chromatin. Interacts with TTC4. Interacts (via Cy motif) with CCNF; the interaction takes place during G2 and M phase. Interacts with CDH1.</text>
</comment>
<dbReference type="GO" id="GO:0005524">
    <property type="term" value="F:ATP binding"/>
    <property type="evidence" value="ECO:0007669"/>
    <property type="project" value="UniProtKB-KW"/>
</dbReference>
<comment type="similarity">
    <text evidence="3 16">Belongs to the CDC6/cdc18 family.</text>
</comment>
<keyword evidence="13" id="KW-0131">Cell cycle</keyword>
<dbReference type="FunFam" id="1.10.8.60:FF:000058">
    <property type="entry name" value="Cell division control protein"/>
    <property type="match status" value="1"/>
</dbReference>
<evidence type="ECO:0000256" key="4">
    <source>
        <dbReference type="ARBA" id="ARBA00022490"/>
    </source>
</evidence>
<accession>A0A8J9Z9F6</accession>
<evidence type="ECO:0000256" key="13">
    <source>
        <dbReference type="ARBA" id="ARBA00023306"/>
    </source>
</evidence>
<keyword evidence="11" id="KW-0832">Ubl conjugation</keyword>
<evidence type="ECO:0000256" key="15">
    <source>
        <dbReference type="ARBA" id="ARBA00062730"/>
    </source>
</evidence>
<proteinExistence type="inferred from homology"/>
<feature type="compositionally biased region" description="Polar residues" evidence="17">
    <location>
        <begin position="157"/>
        <end position="189"/>
    </location>
</feature>